<gene>
    <name evidence="1" type="ORF">HOLleu_05984</name>
</gene>
<protein>
    <submittedName>
        <fullName evidence="1">Uncharacterized protein</fullName>
    </submittedName>
</protein>
<proteinExistence type="predicted"/>
<organism evidence="1 2">
    <name type="scientific">Holothuria leucospilota</name>
    <name type="common">Black long sea cucumber</name>
    <name type="synonym">Mertensiothuria leucospilota</name>
    <dbReference type="NCBI Taxonomy" id="206669"/>
    <lineage>
        <taxon>Eukaryota</taxon>
        <taxon>Metazoa</taxon>
        <taxon>Echinodermata</taxon>
        <taxon>Eleutherozoa</taxon>
        <taxon>Echinozoa</taxon>
        <taxon>Holothuroidea</taxon>
        <taxon>Aspidochirotacea</taxon>
        <taxon>Aspidochirotida</taxon>
        <taxon>Holothuriidae</taxon>
        <taxon>Holothuria</taxon>
    </lineage>
</organism>
<accession>A0A9Q1HJA1</accession>
<keyword evidence="2" id="KW-1185">Reference proteome</keyword>
<dbReference type="AlphaFoldDB" id="A0A9Q1HJA1"/>
<evidence type="ECO:0000313" key="2">
    <source>
        <dbReference type="Proteomes" id="UP001152320"/>
    </source>
</evidence>
<dbReference type="Proteomes" id="UP001152320">
    <property type="component" value="Chromosome 2"/>
</dbReference>
<reference evidence="1" key="1">
    <citation type="submission" date="2021-10" db="EMBL/GenBank/DDBJ databases">
        <title>Tropical sea cucumber genome reveals ecological adaptation and Cuvierian tubules defense mechanism.</title>
        <authorList>
            <person name="Chen T."/>
        </authorList>
    </citation>
    <scope>NUCLEOTIDE SEQUENCE</scope>
    <source>
        <strain evidence="1">Nanhai2018</strain>
        <tissue evidence="1">Muscle</tissue>
    </source>
</reference>
<name>A0A9Q1HJA1_HOLLE</name>
<dbReference type="EMBL" id="JAIZAY010000002">
    <property type="protein sequence ID" value="KAJ8047086.1"/>
    <property type="molecule type" value="Genomic_DNA"/>
</dbReference>
<evidence type="ECO:0000313" key="1">
    <source>
        <dbReference type="EMBL" id="KAJ8047086.1"/>
    </source>
</evidence>
<comment type="caution">
    <text evidence="1">The sequence shown here is derived from an EMBL/GenBank/DDBJ whole genome shotgun (WGS) entry which is preliminary data.</text>
</comment>
<sequence>MERVCSPLYLAISNGTEDQWIKRADNLGFYLRNDPFWKAKINKLTICGDRIFPTRGRIMPATASSVSSFTEGW</sequence>